<organism evidence="3 4">
    <name type="scientific">Ilex paraguariensis</name>
    <name type="common">yerba mate</name>
    <dbReference type="NCBI Taxonomy" id="185542"/>
    <lineage>
        <taxon>Eukaryota</taxon>
        <taxon>Viridiplantae</taxon>
        <taxon>Streptophyta</taxon>
        <taxon>Embryophyta</taxon>
        <taxon>Tracheophyta</taxon>
        <taxon>Spermatophyta</taxon>
        <taxon>Magnoliopsida</taxon>
        <taxon>eudicotyledons</taxon>
        <taxon>Gunneridae</taxon>
        <taxon>Pentapetalae</taxon>
        <taxon>asterids</taxon>
        <taxon>campanulids</taxon>
        <taxon>Aquifoliales</taxon>
        <taxon>Aquifoliaceae</taxon>
        <taxon>Ilex</taxon>
    </lineage>
</organism>
<feature type="domain" description="DC1" evidence="2">
    <location>
        <begin position="148"/>
        <end position="201"/>
    </location>
</feature>
<accession>A0ABC8RQ32</accession>
<reference evidence="3 4" key="1">
    <citation type="submission" date="2024-02" db="EMBL/GenBank/DDBJ databases">
        <authorList>
            <person name="Vignale AGUSTIN F."/>
            <person name="Sosa J E."/>
            <person name="Modenutti C."/>
        </authorList>
    </citation>
    <scope>NUCLEOTIDE SEQUENCE [LARGE SCALE GENOMIC DNA]</scope>
</reference>
<dbReference type="EMBL" id="CAUOFW020001425">
    <property type="protein sequence ID" value="CAK9144778.1"/>
    <property type="molecule type" value="Genomic_DNA"/>
</dbReference>
<gene>
    <name evidence="3" type="ORF">ILEXP_LOCUS12552</name>
</gene>
<proteinExistence type="predicted"/>
<protein>
    <recommendedName>
        <fullName evidence="2">DC1 domain-containing protein</fullName>
    </recommendedName>
</protein>
<dbReference type="PANTHER" id="PTHR46288:SF29">
    <property type="entry name" value="DC1 DOMAIN-CONTAINING PROTEIN"/>
    <property type="match status" value="1"/>
</dbReference>
<dbReference type="InterPro" id="IPR004146">
    <property type="entry name" value="DC1"/>
</dbReference>
<keyword evidence="1" id="KW-0677">Repeat</keyword>
<evidence type="ECO:0000313" key="4">
    <source>
        <dbReference type="Proteomes" id="UP001642360"/>
    </source>
</evidence>
<sequence length="275" mass="30904">MGTGRRQELLGLLENNVQGERESEMRVEHQNYQHFSHHHLLIPLKLDEGEQIHCKTCETLIFEPFHGCLQCNHYLHDHCINIPRSLEHPSHLSHPLTLIPFPTYSNGFYSCNACGSEGHSFSYSCAHCQFDLHLHCASLQTTLIVDEHPHELKLIFDLNQQTPFNDKNVVFGCDVCGVAVDKRQWVYYCAGCDFGTHLKCVKPPGLRLPVTEAAGGGSSGGAVAGQQSETPGEAANPLKEAVNEMTENQLSLMRLQIQMNRAEMISRLATWNYRP</sequence>
<dbReference type="AlphaFoldDB" id="A0ABC8RQ32"/>
<dbReference type="Pfam" id="PF03107">
    <property type="entry name" value="C1_2"/>
    <property type="match status" value="2"/>
</dbReference>
<comment type="caution">
    <text evidence="3">The sequence shown here is derived from an EMBL/GenBank/DDBJ whole genome shotgun (WGS) entry which is preliminary data.</text>
</comment>
<dbReference type="InterPro" id="IPR046349">
    <property type="entry name" value="C1-like_sf"/>
</dbReference>
<feature type="domain" description="DC1" evidence="2">
    <location>
        <begin position="89"/>
        <end position="137"/>
    </location>
</feature>
<evidence type="ECO:0000313" key="3">
    <source>
        <dbReference type="EMBL" id="CAK9144778.1"/>
    </source>
</evidence>
<dbReference type="Proteomes" id="UP001642360">
    <property type="component" value="Unassembled WGS sequence"/>
</dbReference>
<evidence type="ECO:0000259" key="2">
    <source>
        <dbReference type="Pfam" id="PF03107"/>
    </source>
</evidence>
<dbReference type="PANTHER" id="PTHR46288">
    <property type="entry name" value="PHORBOL-ESTER/DAG-TYPE DOMAIN-CONTAINING PROTEIN"/>
    <property type="match status" value="1"/>
</dbReference>
<dbReference type="SUPFAM" id="SSF57889">
    <property type="entry name" value="Cysteine-rich domain"/>
    <property type="match status" value="2"/>
</dbReference>
<dbReference type="InterPro" id="IPR013083">
    <property type="entry name" value="Znf_RING/FYVE/PHD"/>
</dbReference>
<dbReference type="Gene3D" id="3.30.40.10">
    <property type="entry name" value="Zinc/RING finger domain, C3HC4 (zinc finger)"/>
    <property type="match status" value="1"/>
</dbReference>
<name>A0ABC8RQ32_9AQUA</name>
<keyword evidence="4" id="KW-1185">Reference proteome</keyword>
<evidence type="ECO:0000256" key="1">
    <source>
        <dbReference type="ARBA" id="ARBA00022737"/>
    </source>
</evidence>